<dbReference type="EMBL" id="JALJOQ010000153">
    <property type="protein sequence ID" value="KAK9793213.1"/>
    <property type="molecule type" value="Genomic_DNA"/>
</dbReference>
<dbReference type="AlphaFoldDB" id="A0AAW1NT33"/>
<evidence type="ECO:0000313" key="1">
    <source>
        <dbReference type="EMBL" id="KAK9793213.1"/>
    </source>
</evidence>
<comment type="caution">
    <text evidence="1">The sequence shown here is derived from an EMBL/GenBank/DDBJ whole genome shotgun (WGS) entry which is preliminary data.</text>
</comment>
<accession>A0AAW1NT33</accession>
<evidence type="ECO:0000313" key="2">
    <source>
        <dbReference type="Proteomes" id="UP001465755"/>
    </source>
</evidence>
<proteinExistence type="predicted"/>
<sequence>MICWAIAGKAEQTDFSKWVSTMNKDTEGTLESASLPVHSTEKADKDDLREVIIHPLSERASEHCPGLEASSLYDSAASDQSILRQAEDLWLSSCEMKQLLELHVLPHLSFKDLCRLSMVSAH</sequence>
<name>A0AAW1NT33_9CHLO</name>
<organism evidence="1 2">
    <name type="scientific">Symbiochloris irregularis</name>
    <dbReference type="NCBI Taxonomy" id="706552"/>
    <lineage>
        <taxon>Eukaryota</taxon>
        <taxon>Viridiplantae</taxon>
        <taxon>Chlorophyta</taxon>
        <taxon>core chlorophytes</taxon>
        <taxon>Trebouxiophyceae</taxon>
        <taxon>Trebouxiales</taxon>
        <taxon>Trebouxiaceae</taxon>
        <taxon>Symbiochloris</taxon>
    </lineage>
</organism>
<gene>
    <name evidence="1" type="ORF">WJX73_009961</name>
</gene>
<dbReference type="Proteomes" id="UP001465755">
    <property type="component" value="Unassembled WGS sequence"/>
</dbReference>
<keyword evidence="2" id="KW-1185">Reference proteome</keyword>
<reference evidence="1 2" key="1">
    <citation type="journal article" date="2024" name="Nat. Commun.">
        <title>Phylogenomics reveals the evolutionary origins of lichenization in chlorophyte algae.</title>
        <authorList>
            <person name="Puginier C."/>
            <person name="Libourel C."/>
            <person name="Otte J."/>
            <person name="Skaloud P."/>
            <person name="Haon M."/>
            <person name="Grisel S."/>
            <person name="Petersen M."/>
            <person name="Berrin J.G."/>
            <person name="Delaux P.M."/>
            <person name="Dal Grande F."/>
            <person name="Keller J."/>
        </authorList>
    </citation>
    <scope>NUCLEOTIDE SEQUENCE [LARGE SCALE GENOMIC DNA]</scope>
    <source>
        <strain evidence="1 2">SAG 2036</strain>
    </source>
</reference>
<protein>
    <submittedName>
        <fullName evidence="1">Uncharacterized protein</fullName>
    </submittedName>
</protein>